<dbReference type="VEuPathDB" id="AmoebaDB:ACA1_160890"/>
<evidence type="ECO:0000256" key="1">
    <source>
        <dbReference type="SAM" id="MobiDB-lite"/>
    </source>
</evidence>
<feature type="compositionally biased region" description="Low complexity" evidence="1">
    <location>
        <begin position="1"/>
        <end position="16"/>
    </location>
</feature>
<sequence>ISARPLPARPSPSACSTTGRSSRATPLVPRQAPGDRPRHPQEEGSRPRDPAPRPLPRQAVSSVDNDGLSLWPRLACCRPHFCLDQQARRHIHRPQTIKNKITTSTSTSIFIFSRSFLLSLAS</sequence>
<feature type="compositionally biased region" description="Basic and acidic residues" evidence="1">
    <location>
        <begin position="33"/>
        <end position="51"/>
    </location>
</feature>
<dbReference type="Proteomes" id="UP000011083">
    <property type="component" value="Unassembled WGS sequence"/>
</dbReference>
<accession>L8GEH0</accession>
<name>L8GEH0_ACACF</name>
<dbReference type="GeneID" id="14911501"/>
<dbReference type="KEGG" id="acan:ACA1_160890"/>
<feature type="non-terminal residue" evidence="2">
    <location>
        <position position="1"/>
    </location>
</feature>
<dbReference type="RefSeq" id="XP_004333096.1">
    <property type="nucleotide sequence ID" value="XM_004333048.1"/>
</dbReference>
<dbReference type="AlphaFoldDB" id="L8GEH0"/>
<organism evidence="2 3">
    <name type="scientific">Acanthamoeba castellanii (strain ATCC 30010 / Neff)</name>
    <dbReference type="NCBI Taxonomy" id="1257118"/>
    <lineage>
        <taxon>Eukaryota</taxon>
        <taxon>Amoebozoa</taxon>
        <taxon>Discosea</taxon>
        <taxon>Longamoebia</taxon>
        <taxon>Centramoebida</taxon>
        <taxon>Acanthamoebidae</taxon>
        <taxon>Acanthamoeba</taxon>
    </lineage>
</organism>
<feature type="region of interest" description="Disordered" evidence="1">
    <location>
        <begin position="1"/>
        <end position="63"/>
    </location>
</feature>
<reference evidence="2 3" key="1">
    <citation type="journal article" date="2013" name="Genome Biol.">
        <title>Genome of Acanthamoeba castellanii highlights extensive lateral gene transfer and early evolution of tyrosine kinase signaling.</title>
        <authorList>
            <person name="Clarke M."/>
            <person name="Lohan A.J."/>
            <person name="Liu B."/>
            <person name="Lagkouvardos I."/>
            <person name="Roy S."/>
            <person name="Zafar N."/>
            <person name="Bertelli C."/>
            <person name="Schilde C."/>
            <person name="Kianianmomeni A."/>
            <person name="Burglin T.R."/>
            <person name="Frech C."/>
            <person name="Turcotte B."/>
            <person name="Kopec K.O."/>
            <person name="Synnott J.M."/>
            <person name="Choo C."/>
            <person name="Paponov I."/>
            <person name="Finkler A."/>
            <person name="Soon Heng Tan C."/>
            <person name="Hutchins A.P."/>
            <person name="Weinmeier T."/>
            <person name="Rattei T."/>
            <person name="Chu J.S."/>
            <person name="Gimenez G."/>
            <person name="Irimia M."/>
            <person name="Rigden D.J."/>
            <person name="Fitzpatrick D.A."/>
            <person name="Lorenzo-Morales J."/>
            <person name="Bateman A."/>
            <person name="Chiu C.H."/>
            <person name="Tang P."/>
            <person name="Hegemann P."/>
            <person name="Fromm H."/>
            <person name="Raoult D."/>
            <person name="Greub G."/>
            <person name="Miranda-Saavedra D."/>
            <person name="Chen N."/>
            <person name="Nash P."/>
            <person name="Ginger M.L."/>
            <person name="Horn M."/>
            <person name="Schaap P."/>
            <person name="Caler L."/>
            <person name="Loftus B."/>
        </authorList>
    </citation>
    <scope>NUCLEOTIDE SEQUENCE [LARGE SCALE GENOMIC DNA]</scope>
    <source>
        <strain evidence="2 3">Neff</strain>
    </source>
</reference>
<keyword evidence="3" id="KW-1185">Reference proteome</keyword>
<evidence type="ECO:0000313" key="2">
    <source>
        <dbReference type="EMBL" id="ELR11083.1"/>
    </source>
</evidence>
<protein>
    <submittedName>
        <fullName evidence="2">Uncharacterized protein</fullName>
    </submittedName>
</protein>
<evidence type="ECO:0000313" key="3">
    <source>
        <dbReference type="Proteomes" id="UP000011083"/>
    </source>
</evidence>
<dbReference type="EMBL" id="KB008161">
    <property type="protein sequence ID" value="ELR11083.1"/>
    <property type="molecule type" value="Genomic_DNA"/>
</dbReference>
<gene>
    <name evidence="2" type="ORF">ACA1_160890</name>
</gene>
<proteinExistence type="predicted"/>